<protein>
    <submittedName>
        <fullName evidence="1">Uncharacterized protein</fullName>
    </submittedName>
</protein>
<dbReference type="AlphaFoldDB" id="A0A0F9BG26"/>
<sequence>MPIELPLSTDDLTEIERHQDEYGETGDEFVGQLLHQARIALELGKTLETVRDHAGHLVGDVIGLEAEVARLRALVLRTYARDYRSLIWWCLRCGSEWLRVELETHAPDCPIPPLQKSDALATERT</sequence>
<comment type="caution">
    <text evidence="1">The sequence shown here is derived from an EMBL/GenBank/DDBJ whole genome shotgun (WGS) entry which is preliminary data.</text>
</comment>
<gene>
    <name evidence="1" type="ORF">LCGC14_2731370</name>
</gene>
<accession>A0A0F9BG26</accession>
<reference evidence="1" key="1">
    <citation type="journal article" date="2015" name="Nature">
        <title>Complex archaea that bridge the gap between prokaryotes and eukaryotes.</title>
        <authorList>
            <person name="Spang A."/>
            <person name="Saw J.H."/>
            <person name="Jorgensen S.L."/>
            <person name="Zaremba-Niedzwiedzka K."/>
            <person name="Martijn J."/>
            <person name="Lind A.E."/>
            <person name="van Eijk R."/>
            <person name="Schleper C."/>
            <person name="Guy L."/>
            <person name="Ettema T.J."/>
        </authorList>
    </citation>
    <scope>NUCLEOTIDE SEQUENCE</scope>
</reference>
<proteinExistence type="predicted"/>
<organism evidence="1">
    <name type="scientific">marine sediment metagenome</name>
    <dbReference type="NCBI Taxonomy" id="412755"/>
    <lineage>
        <taxon>unclassified sequences</taxon>
        <taxon>metagenomes</taxon>
        <taxon>ecological metagenomes</taxon>
    </lineage>
</organism>
<name>A0A0F9BG26_9ZZZZ</name>
<dbReference type="EMBL" id="LAZR01049451">
    <property type="protein sequence ID" value="KKK89609.1"/>
    <property type="molecule type" value="Genomic_DNA"/>
</dbReference>
<evidence type="ECO:0000313" key="1">
    <source>
        <dbReference type="EMBL" id="KKK89609.1"/>
    </source>
</evidence>